<dbReference type="RefSeq" id="WP_133262819.1">
    <property type="nucleotide sequence ID" value="NZ_SJCY01000007.1"/>
</dbReference>
<evidence type="ECO:0000259" key="2">
    <source>
        <dbReference type="Pfam" id="PF14905"/>
    </source>
</evidence>
<sequence>MLKKLFSFSILLLLCFSGLAQNASIKGTVVDSVEQTKLQNSSILLINIKDSILLKDTRAKANGEFEFLNLKKGNYTLIITFPKMADFIKDVKLTDSTKLNLGHISMDSKATLLQEITIKVQKQAISMKGDTITYQADSFAVKPQAVVQDLLRRLPGIVVDKNGNIKAGGKDVKTLLVDGEEFFGDDPLLAQKYLKANAVSEVQVYDKKTKSEELSGIKEGESKEKIINIKLKDNAKNGYLSTLDANSDLNHFRNIGGMAGIYKKKLKVAVFGFNSNTNEDSKASAQLNKLKGNEYDEIIVGDDGSTSMISYGNNDEDAFSKTDGRPNVKSYGAHFSDKWNENKVAFKLNYKGNDVENTNLITSNSQSLLPNGTNFLSAGRTNYETRAMGQSLRGGLEIKLDSLSNLKVSFAGSENKNTTSNINISETKNGSGFFVNNNNSTNNVNGDDNLFNGNINYSKKFKKVGRTLSIDLQPETKRSKSLGNSLSNTNLFDANGVVNRTINQNFLNDNSGSESSIGTRISYTEPLSKVFSLQTAYSFKAVNSNSRIKVFDKFLNNSLIDSLSNNFDFNNFSNIGKVVLQYRSKKITLSAGTQAIQTTFELNDLDRNTKFNRSYVNWAPQSAISYKIDKNSNLSLDYYGDSKQPSLEKLQPIRKINSPLYQVTGNPELKPEFSNNINITYSSYQQSSELFMQFYCYYSFVQNAIVSTRTVDEFNKSITGYTNVNGTNNVFLGSGIYKTFSKINFNTSIDFNYNISNSLNILNDNLNKTKRSSFNSSLHLSYYTDVVQFEYNPSISFTNSNSSIGTINDGKTFSHKHEISGTLKLPYNTEFSTSVYLSYQPATATFKNPVNIALWNAYISKKLMKEQDLQLKVSVSDILAEKNGYTRYVNGNDISEYTVGFIPRYFLIGLTYNLTGSFIKSEKK</sequence>
<name>A0A4R5MLF2_9SPHI</name>
<protein>
    <recommendedName>
        <fullName evidence="2">Outer membrane protein beta-barrel domain-containing protein</fullName>
    </recommendedName>
</protein>
<dbReference type="SUPFAM" id="SSF56935">
    <property type="entry name" value="Porins"/>
    <property type="match status" value="1"/>
</dbReference>
<feature type="signal peptide" evidence="1">
    <location>
        <begin position="1"/>
        <end position="22"/>
    </location>
</feature>
<feature type="chain" id="PRO_5020303121" description="Outer membrane protein beta-barrel domain-containing protein" evidence="1">
    <location>
        <begin position="23"/>
        <end position="924"/>
    </location>
</feature>
<keyword evidence="4" id="KW-1185">Reference proteome</keyword>
<accession>A0A4R5MLF2</accession>
<gene>
    <name evidence="3" type="ORF">EZJ43_11290</name>
</gene>
<evidence type="ECO:0000313" key="4">
    <source>
        <dbReference type="Proteomes" id="UP000295668"/>
    </source>
</evidence>
<dbReference type="AlphaFoldDB" id="A0A4R5MLF2"/>
<evidence type="ECO:0000256" key="1">
    <source>
        <dbReference type="SAM" id="SignalP"/>
    </source>
</evidence>
<dbReference type="Proteomes" id="UP000295668">
    <property type="component" value="Unassembled WGS sequence"/>
</dbReference>
<dbReference type="OrthoDB" id="1086219at2"/>
<dbReference type="Pfam" id="PF14905">
    <property type="entry name" value="OMP_b-brl_3"/>
    <property type="match status" value="1"/>
</dbReference>
<comment type="caution">
    <text evidence="3">The sequence shown here is derived from an EMBL/GenBank/DDBJ whole genome shotgun (WGS) entry which is preliminary data.</text>
</comment>
<organism evidence="3 4">
    <name type="scientific">Pedobacter changchengzhani</name>
    <dbReference type="NCBI Taxonomy" id="2529274"/>
    <lineage>
        <taxon>Bacteria</taxon>
        <taxon>Pseudomonadati</taxon>
        <taxon>Bacteroidota</taxon>
        <taxon>Sphingobacteriia</taxon>
        <taxon>Sphingobacteriales</taxon>
        <taxon>Sphingobacteriaceae</taxon>
        <taxon>Pedobacter</taxon>
    </lineage>
</organism>
<reference evidence="3 4" key="1">
    <citation type="submission" date="2019-02" db="EMBL/GenBank/DDBJ databases">
        <title>Pedobacter sp. nov., a novel speices isolated from soil of pinguins habitat in Antarcitica.</title>
        <authorList>
            <person name="He R.-H."/>
        </authorList>
    </citation>
    <scope>NUCLEOTIDE SEQUENCE [LARGE SCALE GENOMIC DNA]</scope>
    <source>
        <strain evidence="3 4">E01020</strain>
    </source>
</reference>
<feature type="domain" description="Outer membrane protein beta-barrel" evidence="2">
    <location>
        <begin position="459"/>
        <end position="912"/>
    </location>
</feature>
<evidence type="ECO:0000313" key="3">
    <source>
        <dbReference type="EMBL" id="TDG35929.1"/>
    </source>
</evidence>
<dbReference type="SUPFAM" id="SSF49478">
    <property type="entry name" value="Cna protein B-type domain"/>
    <property type="match status" value="1"/>
</dbReference>
<dbReference type="Pfam" id="PF13620">
    <property type="entry name" value="CarboxypepD_reg"/>
    <property type="match status" value="1"/>
</dbReference>
<dbReference type="Gene3D" id="2.60.40.1120">
    <property type="entry name" value="Carboxypeptidase-like, regulatory domain"/>
    <property type="match status" value="1"/>
</dbReference>
<dbReference type="InterPro" id="IPR041700">
    <property type="entry name" value="OMP_b-brl_3"/>
</dbReference>
<dbReference type="EMBL" id="SJCY01000007">
    <property type="protein sequence ID" value="TDG35929.1"/>
    <property type="molecule type" value="Genomic_DNA"/>
</dbReference>
<keyword evidence="1" id="KW-0732">Signal</keyword>
<proteinExistence type="predicted"/>